<dbReference type="CDD" id="cd00257">
    <property type="entry name" value="beta-trefoil_FSCN-like"/>
    <property type="match status" value="2"/>
</dbReference>
<keyword evidence="5" id="KW-1185">Reference proteome</keyword>
<sequence>MKQKMCINMLMLAICWTASLAFKLSGSNAPIKFSDSHNETSNKIIEEVVSENLQADMKDIHGIPNPMGDNESENNETNEGFGDLAKNLEFLLLKVAQLETVAEMHEARIETQQLQIDEHRKVIEAQQKEIEALKGEGREGGLSEAQNILTTVIKKHTRQRETRKFHEDPESEVEEPEVELAGEGKLAVETPKTKVAKWLAENTINTVEVAIKVLSNGFSDFGAIRFGSFNCKISLIGQSTGLFGFDLGTHQIPFPPELRAIGHVGWDLAHHCAGHHNHLTVGKCLARLLAEKAPPLDFLPDTMRVLGHIGHELMTTCGPHHNHIEITKCLARSLAKYAPPLDFLPEQVRKVTDGRIHELFPAHFGILGHIGWEVMHHCPGHHNHIEVTKCLARSLAKYAPPFHFLPDTMRVLGHIGHELMTTCGPHHNHVEVTKCLARSLAKYAPPFDFLPDHFKVLHHIGWEVIHNCGTNHNHVEVTKCLASSVAKYAGTDFLPGPMKALAGGDLPLSFLPGGKLSSIIECAQPNSHGDLIKCLGSKIIASVPPLNFLNRLGDIFTEFIEVFAKVASTVATSAMKEGQSLLQIAAASEFPAAGAPPQVHHRGANLLISTHSERAPSARPSSFLQKGDDEKPPAAVSFSFEDYGPEAHTLVTQFQGRETSTGSCLAFAPKSMTGSNNQATEADWKAKSEDDFVELKPWAVPCGNQWMKTKWDKWQGYSMYTSDLSIEKCLTVKFQVNMQPVVAFVGGIQFDLLPGPLAEVDTTVCWPRGQPEGLDLSVLRTVIKSNGVMLFSRTLRLSKRFGDKTDFVEGNINKAHQTMRSFFGVNAAPGESGTGIASMERSSLLQANQSAKAKEELEEALWETQDDLYFASIEYGKDLGVNITSELGGHAAQEQLEALLAKKEKKEEAEDKDEAQEMEEIEETFKLFSFKNPGMISFEVQGLLHGNWLQLGLQMAFGPYKSPHMKIPLLNLADQFAAILAALPSGLVSVESRAKAIASLKDFSSKDVKKVKAKVPKLIPGTTIGLRNPHWGRYMRMNNAIMDTSSPQGLDFPAGWEYELFTVVDAGNGEVAFHNPRWNRFVWMEGATCVGSNHHPAAGYSRDWAKARFMEVAAGDNTIALYNKAEGRFLRLHNTIMDSSAPVSSEFPAGWQYERFQIVPTGPYGGIKPGMVVALYNTHWHRFIRMHQTYMDASGVHPPHLANKAGFPAGWTYEQFTVVDAGYGNIALHSAIHNRFVSMRSGTAVGVSSPLAANALPTNWYWERFAVVPGGHLEIALHNQAHNSFVGMAGTQMGGHVANAEAYNHGWSHQRFKVVPLGEVDVEKDASWSFDFN</sequence>
<evidence type="ECO:0000256" key="2">
    <source>
        <dbReference type="SAM" id="MobiDB-lite"/>
    </source>
</evidence>
<feature type="coiled-coil region" evidence="1">
    <location>
        <begin position="889"/>
        <end position="924"/>
    </location>
</feature>
<dbReference type="OrthoDB" id="436479at2759"/>
<reference evidence="4 5" key="1">
    <citation type="submission" date="2016-02" db="EMBL/GenBank/DDBJ databases">
        <title>Genome analysis of coral dinoflagellate symbionts highlights evolutionary adaptations to a symbiotic lifestyle.</title>
        <authorList>
            <person name="Aranda M."/>
            <person name="Li Y."/>
            <person name="Liew Y.J."/>
            <person name="Baumgarten S."/>
            <person name="Simakov O."/>
            <person name="Wilson M."/>
            <person name="Piel J."/>
            <person name="Ashoor H."/>
            <person name="Bougouffa S."/>
            <person name="Bajic V.B."/>
            <person name="Ryu T."/>
            <person name="Ravasi T."/>
            <person name="Bayer T."/>
            <person name="Micklem G."/>
            <person name="Kim H."/>
            <person name="Bhak J."/>
            <person name="Lajeunesse T.C."/>
            <person name="Voolstra C.R."/>
        </authorList>
    </citation>
    <scope>NUCLEOTIDE SEQUENCE [LARGE SCALE GENOMIC DNA]</scope>
    <source>
        <strain evidence="4 5">CCMP2467</strain>
    </source>
</reference>
<keyword evidence="3" id="KW-0732">Signal</keyword>
<evidence type="ECO:0008006" key="6">
    <source>
        <dbReference type="Google" id="ProtNLM"/>
    </source>
</evidence>
<dbReference type="Gene3D" id="2.80.10.50">
    <property type="match status" value="1"/>
</dbReference>
<evidence type="ECO:0000313" key="5">
    <source>
        <dbReference type="Proteomes" id="UP000186817"/>
    </source>
</evidence>
<evidence type="ECO:0000313" key="4">
    <source>
        <dbReference type="EMBL" id="OLQ04562.1"/>
    </source>
</evidence>
<dbReference type="Proteomes" id="UP000186817">
    <property type="component" value="Unassembled WGS sequence"/>
</dbReference>
<feature type="region of interest" description="Disordered" evidence="2">
    <location>
        <begin position="158"/>
        <end position="183"/>
    </location>
</feature>
<evidence type="ECO:0000256" key="1">
    <source>
        <dbReference type="SAM" id="Coils"/>
    </source>
</evidence>
<accession>A0A1Q9EAY5</accession>
<feature type="compositionally biased region" description="Basic and acidic residues" evidence="2">
    <location>
        <begin position="159"/>
        <end position="168"/>
    </location>
</feature>
<feature type="chain" id="PRO_5012638549" description="Plastocyanin-like domain-containing protein" evidence="3">
    <location>
        <begin position="22"/>
        <end position="1333"/>
    </location>
</feature>
<proteinExistence type="predicted"/>
<name>A0A1Q9EAY5_SYMMI</name>
<feature type="region of interest" description="Disordered" evidence="2">
    <location>
        <begin position="611"/>
        <end position="631"/>
    </location>
</feature>
<dbReference type="EMBL" id="LSRX01000207">
    <property type="protein sequence ID" value="OLQ04562.1"/>
    <property type="molecule type" value="Genomic_DNA"/>
</dbReference>
<evidence type="ECO:0000256" key="3">
    <source>
        <dbReference type="SAM" id="SignalP"/>
    </source>
</evidence>
<feature type="coiled-coil region" evidence="1">
    <location>
        <begin position="88"/>
        <end position="136"/>
    </location>
</feature>
<protein>
    <recommendedName>
        <fullName evidence="6">Plastocyanin-like domain-containing protein</fullName>
    </recommendedName>
</protein>
<feature type="compositionally biased region" description="Acidic residues" evidence="2">
    <location>
        <begin position="169"/>
        <end position="180"/>
    </location>
</feature>
<organism evidence="4 5">
    <name type="scientific">Symbiodinium microadriaticum</name>
    <name type="common">Dinoflagellate</name>
    <name type="synonym">Zooxanthella microadriatica</name>
    <dbReference type="NCBI Taxonomy" id="2951"/>
    <lineage>
        <taxon>Eukaryota</taxon>
        <taxon>Sar</taxon>
        <taxon>Alveolata</taxon>
        <taxon>Dinophyceae</taxon>
        <taxon>Suessiales</taxon>
        <taxon>Symbiodiniaceae</taxon>
        <taxon>Symbiodinium</taxon>
    </lineage>
</organism>
<feature type="signal peptide" evidence="3">
    <location>
        <begin position="1"/>
        <end position="21"/>
    </location>
</feature>
<gene>
    <name evidence="4" type="ORF">AK812_SmicGene12325</name>
</gene>
<comment type="caution">
    <text evidence="4">The sequence shown here is derived from an EMBL/GenBank/DDBJ whole genome shotgun (WGS) entry which is preliminary data.</text>
</comment>
<keyword evidence="1" id="KW-0175">Coiled coil</keyword>